<dbReference type="Proteomes" id="UP000887116">
    <property type="component" value="Unassembled WGS sequence"/>
</dbReference>
<dbReference type="AlphaFoldDB" id="A0A8X6KSH6"/>
<protein>
    <submittedName>
        <fullName evidence="1">Uncharacterized protein</fullName>
    </submittedName>
</protein>
<organism evidence="1 2">
    <name type="scientific">Trichonephila clavata</name>
    <name type="common">Joro spider</name>
    <name type="synonym">Nephila clavata</name>
    <dbReference type="NCBI Taxonomy" id="2740835"/>
    <lineage>
        <taxon>Eukaryota</taxon>
        <taxon>Metazoa</taxon>
        <taxon>Ecdysozoa</taxon>
        <taxon>Arthropoda</taxon>
        <taxon>Chelicerata</taxon>
        <taxon>Arachnida</taxon>
        <taxon>Araneae</taxon>
        <taxon>Araneomorphae</taxon>
        <taxon>Entelegynae</taxon>
        <taxon>Araneoidea</taxon>
        <taxon>Nephilidae</taxon>
        <taxon>Trichonephila</taxon>
    </lineage>
</organism>
<name>A0A8X6KSH6_TRICU</name>
<gene>
    <name evidence="1" type="primary">AVEN_217280_1</name>
    <name evidence="1" type="ORF">TNCT_52491</name>
</gene>
<proteinExistence type="predicted"/>
<reference evidence="1" key="1">
    <citation type="submission" date="2020-07" db="EMBL/GenBank/DDBJ databases">
        <title>Multicomponent nature underlies the extraordinary mechanical properties of spider dragline silk.</title>
        <authorList>
            <person name="Kono N."/>
            <person name="Nakamura H."/>
            <person name="Mori M."/>
            <person name="Yoshida Y."/>
            <person name="Ohtoshi R."/>
            <person name="Malay A.D."/>
            <person name="Moran D.A.P."/>
            <person name="Tomita M."/>
            <person name="Numata K."/>
            <person name="Arakawa K."/>
        </authorList>
    </citation>
    <scope>NUCLEOTIDE SEQUENCE</scope>
</reference>
<evidence type="ECO:0000313" key="2">
    <source>
        <dbReference type="Proteomes" id="UP000887116"/>
    </source>
</evidence>
<keyword evidence="2" id="KW-1185">Reference proteome</keyword>
<evidence type="ECO:0000313" key="1">
    <source>
        <dbReference type="EMBL" id="GFQ82656.1"/>
    </source>
</evidence>
<accession>A0A8X6KSH6</accession>
<sequence>MYDFILLMTHESQLMKSMAKRTQVMKVCNFSQPLQKLHQAVPFLVEKKDGSSQCDAEEISKWTSEFHECFIDKKYNDGGHNLNSIVDRILEHSEACLEIFSKECRPDFEGFKSLLNKTITQMKDYAFMYLEEIYKGREKIKDLECVETVLTLHTYEYCFESTYQNPKVSEEDFQEDVKEGIYCTNEANKGCSKEAKTSLNRMVRIILGVAQPFEEIIEDEIQPTEPPPPPKRDVNSSIAYNIRAKKSCTGKTEPPFNRMIKIIFGIEQPLEDIIEDTLELIETPPKKWYDYIMQPFITAWRAVVNFFTGK</sequence>
<dbReference type="OrthoDB" id="6427188at2759"/>
<comment type="caution">
    <text evidence="1">The sequence shown here is derived from an EMBL/GenBank/DDBJ whole genome shotgun (WGS) entry which is preliminary data.</text>
</comment>
<dbReference type="EMBL" id="BMAO01002709">
    <property type="protein sequence ID" value="GFQ82656.1"/>
    <property type="molecule type" value="Genomic_DNA"/>
</dbReference>